<dbReference type="EMBL" id="FNPZ01000003">
    <property type="protein sequence ID" value="SDZ25429.1"/>
    <property type="molecule type" value="Genomic_DNA"/>
</dbReference>
<dbReference type="Pfam" id="PF10012">
    <property type="entry name" value="DUF2255"/>
    <property type="match status" value="1"/>
</dbReference>
<gene>
    <name evidence="1" type="ORF">SAMN05216554_2835</name>
</gene>
<keyword evidence="2" id="KW-1185">Reference proteome</keyword>
<dbReference type="AlphaFoldDB" id="A0A1H3RKK0"/>
<protein>
    <recommendedName>
        <fullName evidence="3">DUF2255 family protein</fullName>
    </recommendedName>
</protein>
<reference evidence="1 2" key="1">
    <citation type="submission" date="2016-10" db="EMBL/GenBank/DDBJ databases">
        <authorList>
            <person name="de Groot N.N."/>
        </authorList>
    </citation>
    <scope>NUCLEOTIDE SEQUENCE [LARGE SCALE GENOMIC DNA]</scope>
    <source>
        <strain evidence="1 2">CGMCC 4.3491</strain>
    </source>
</reference>
<evidence type="ECO:0008006" key="3">
    <source>
        <dbReference type="Google" id="ProtNLM"/>
    </source>
</evidence>
<name>A0A1H3RKK0_9MICO</name>
<dbReference type="Proteomes" id="UP000198891">
    <property type="component" value="Unassembled WGS sequence"/>
</dbReference>
<evidence type="ECO:0000313" key="1">
    <source>
        <dbReference type="EMBL" id="SDZ25429.1"/>
    </source>
</evidence>
<organism evidence="1 2">
    <name type="scientific">Herbiconiux ginsengi</name>
    <dbReference type="NCBI Taxonomy" id="381665"/>
    <lineage>
        <taxon>Bacteria</taxon>
        <taxon>Bacillati</taxon>
        <taxon>Actinomycetota</taxon>
        <taxon>Actinomycetes</taxon>
        <taxon>Micrococcales</taxon>
        <taxon>Microbacteriaceae</taxon>
        <taxon>Herbiconiux</taxon>
    </lineage>
</organism>
<dbReference type="Gene3D" id="2.30.110.10">
    <property type="entry name" value="Electron Transport, Fmn-binding Protein, Chain A"/>
    <property type="match status" value="1"/>
</dbReference>
<evidence type="ECO:0000313" key="2">
    <source>
        <dbReference type="Proteomes" id="UP000198891"/>
    </source>
</evidence>
<dbReference type="SUPFAM" id="SSF50475">
    <property type="entry name" value="FMN-binding split barrel"/>
    <property type="match status" value="1"/>
</dbReference>
<accession>A0A1H3RKK0</accession>
<proteinExistence type="predicted"/>
<dbReference type="RefSeq" id="WP_175494264.1">
    <property type="nucleotide sequence ID" value="NZ_FNPZ01000003.1"/>
</dbReference>
<dbReference type="InterPro" id="IPR016888">
    <property type="entry name" value="UCP028498"/>
</dbReference>
<sequence>MGAVEYVGETDTIRIVTETRDGRELITPIWGVVVDGVPYIRNGYGEKSKWYARAWRSGRVAFADGSARYPATIERVDDATELDRVDTAYTAKYRGQEPGVTDVNAPAVRAYTLRVIPV</sequence>
<dbReference type="InterPro" id="IPR012349">
    <property type="entry name" value="Split_barrel_FMN-bd"/>
</dbReference>